<protein>
    <recommendedName>
        <fullName evidence="3">DUF4294 domain-containing protein</fullName>
    </recommendedName>
</protein>
<gene>
    <name evidence="1" type="ORF">B0A72_21795</name>
</gene>
<accession>A0AB36NUL8</accession>
<evidence type="ECO:0008006" key="3">
    <source>
        <dbReference type="Google" id="ProtNLM"/>
    </source>
</evidence>
<sequence>MNKYLKYLISIFLAFVVTVSDGTLISQSKSADYYQSSFVVLREELDCKKSRLYVFNKFVSRIKIAFSIPVTYLEFKQLSSFQVGIIQKTQSLLHQNISSFIRQSVFVNELITCNNLYKSLYSA</sequence>
<evidence type="ECO:0000313" key="2">
    <source>
        <dbReference type="Proteomes" id="UP000198431"/>
    </source>
</evidence>
<name>A0AB36NUL8_9FLAO</name>
<dbReference type="RefSeq" id="WP_073397540.1">
    <property type="nucleotide sequence ID" value="NZ_FRBX01000006.1"/>
</dbReference>
<dbReference type="EMBL" id="MUHB01000027">
    <property type="protein sequence ID" value="OXA99482.1"/>
    <property type="molecule type" value="Genomic_DNA"/>
</dbReference>
<comment type="caution">
    <text evidence="1">The sequence shown here is derived from an EMBL/GenBank/DDBJ whole genome shotgun (WGS) entry which is preliminary data.</text>
</comment>
<evidence type="ECO:0000313" key="1">
    <source>
        <dbReference type="EMBL" id="OXA99482.1"/>
    </source>
</evidence>
<reference evidence="1 2" key="1">
    <citation type="submission" date="2016-11" db="EMBL/GenBank/DDBJ databases">
        <title>Whole genomes of Flavobacteriaceae.</title>
        <authorList>
            <person name="Stine C."/>
            <person name="Li C."/>
            <person name="Tadesse D."/>
        </authorList>
    </citation>
    <scope>NUCLEOTIDE SEQUENCE [LARGE SCALE GENOMIC DNA]</scope>
    <source>
        <strain evidence="1 2">ATCC 19366</strain>
    </source>
</reference>
<organism evidence="1 2">
    <name type="scientific">Flavobacterium pectinovorum</name>
    <dbReference type="NCBI Taxonomy" id="29533"/>
    <lineage>
        <taxon>Bacteria</taxon>
        <taxon>Pseudomonadati</taxon>
        <taxon>Bacteroidota</taxon>
        <taxon>Flavobacteriia</taxon>
        <taxon>Flavobacteriales</taxon>
        <taxon>Flavobacteriaceae</taxon>
        <taxon>Flavobacterium</taxon>
    </lineage>
</organism>
<dbReference type="AlphaFoldDB" id="A0AB36NUL8"/>
<dbReference type="Proteomes" id="UP000198431">
    <property type="component" value="Unassembled WGS sequence"/>
</dbReference>
<proteinExistence type="predicted"/>